<dbReference type="SUPFAM" id="SSF81383">
    <property type="entry name" value="F-box domain"/>
    <property type="match status" value="1"/>
</dbReference>
<evidence type="ECO:0000259" key="2">
    <source>
        <dbReference type="PROSITE" id="PS50181"/>
    </source>
</evidence>
<feature type="compositionally biased region" description="Polar residues" evidence="1">
    <location>
        <begin position="58"/>
        <end position="67"/>
    </location>
</feature>
<reference evidence="3" key="1">
    <citation type="submission" date="2021-02" db="EMBL/GenBank/DDBJ databases">
        <title>Comparative genomics reveals that relaxation of natural selection precedes convergent phenotypic evolution of cavefish.</title>
        <authorList>
            <person name="Peng Z."/>
        </authorList>
    </citation>
    <scope>NUCLEOTIDE SEQUENCE</scope>
    <source>
        <tissue evidence="3">Muscle</tissue>
    </source>
</reference>
<dbReference type="InterPro" id="IPR001810">
    <property type="entry name" value="F-box_dom"/>
</dbReference>
<name>A0A9W8C7L3_TRIRA</name>
<evidence type="ECO:0000256" key="1">
    <source>
        <dbReference type="SAM" id="MobiDB-lite"/>
    </source>
</evidence>
<feature type="domain" description="F-box" evidence="2">
    <location>
        <begin position="69"/>
        <end position="115"/>
    </location>
</feature>
<dbReference type="EMBL" id="JAFHDT010000005">
    <property type="protein sequence ID" value="KAI7809905.1"/>
    <property type="molecule type" value="Genomic_DNA"/>
</dbReference>
<dbReference type="PANTHER" id="PTHR46731:SF1">
    <property type="entry name" value="F-BOX ONLY PROTEIN 15"/>
    <property type="match status" value="1"/>
</dbReference>
<keyword evidence="4" id="KW-1185">Reference proteome</keyword>
<evidence type="ECO:0000313" key="4">
    <source>
        <dbReference type="Proteomes" id="UP001059041"/>
    </source>
</evidence>
<dbReference type="Proteomes" id="UP001059041">
    <property type="component" value="Linkage Group LG5"/>
</dbReference>
<feature type="region of interest" description="Disordered" evidence="1">
    <location>
        <begin position="31"/>
        <end position="67"/>
    </location>
</feature>
<accession>A0A9W8C7L3</accession>
<organism evidence="3 4">
    <name type="scientific">Triplophysa rosa</name>
    <name type="common">Cave loach</name>
    <dbReference type="NCBI Taxonomy" id="992332"/>
    <lineage>
        <taxon>Eukaryota</taxon>
        <taxon>Metazoa</taxon>
        <taxon>Chordata</taxon>
        <taxon>Craniata</taxon>
        <taxon>Vertebrata</taxon>
        <taxon>Euteleostomi</taxon>
        <taxon>Actinopterygii</taxon>
        <taxon>Neopterygii</taxon>
        <taxon>Teleostei</taxon>
        <taxon>Ostariophysi</taxon>
        <taxon>Cypriniformes</taxon>
        <taxon>Nemacheilidae</taxon>
        <taxon>Triplophysa</taxon>
    </lineage>
</organism>
<proteinExistence type="predicted"/>
<dbReference type="CDD" id="cd22093">
    <property type="entry name" value="F-box_FBXO15"/>
    <property type="match status" value="1"/>
</dbReference>
<dbReference type="SMART" id="SM00256">
    <property type="entry name" value="FBOX"/>
    <property type="match status" value="1"/>
</dbReference>
<gene>
    <name evidence="3" type="ORF">IRJ41_019876</name>
</gene>
<evidence type="ECO:0000313" key="3">
    <source>
        <dbReference type="EMBL" id="KAI7809905.1"/>
    </source>
</evidence>
<dbReference type="AlphaFoldDB" id="A0A9W8C7L3"/>
<dbReference type="Pfam" id="PF12937">
    <property type="entry name" value="F-box-like"/>
    <property type="match status" value="1"/>
</dbReference>
<dbReference type="PROSITE" id="PS50181">
    <property type="entry name" value="FBOX"/>
    <property type="match status" value="1"/>
</dbReference>
<dbReference type="Gene3D" id="1.20.1280.50">
    <property type="match status" value="1"/>
</dbReference>
<sequence>MATCLGEFFRSLKQGVERVEQTSRKDIEVKVRQMAQSESPRRRTDTSVVHLPEPCKTQDASEQSQPSLGNYLDRLPAEVLLKIFDFLDASSLFNISFVSKRFHDLANNNALWYVLYACEIEKRRWKPRVCRASEAVSTTGVQDKPVGYWKKLLFKEMATNGYQNNMWKSELRHMNPHTGMPALTEQVLRRLHIQWEITLTRKNGRESVYEQTSTFFEDSSVTVCWNHGNWPHINRVNSLQLHGIMRPAVLAPGDRPTWRSLILETLLNAAQWSFLGADRHVKLLQFGEGIVVGFWRGNWKIAFIMVTLHFHKLIERSLLGSRFCPYILTQDSAFDPDCDQHGYTLHIVLHNPVQRIMHCHFSPLFLSKATPMGDFWQLSAIDFTDVSEHIPVGKISLPWQTEGLHEAAERCCMMTLTVLDEGQRPFWCVSSPVKMLSKKYRLVDLDYEGEQLLLFYVDAEGKVKMTFVFVEEFQQYFLVQLNVIFPAAKVNKHVGGEC</sequence>
<dbReference type="PANTHER" id="PTHR46731">
    <property type="entry name" value="F-BOX ONLY PROTEIN 15"/>
    <property type="match status" value="1"/>
</dbReference>
<protein>
    <submittedName>
        <fullName evidence="3">F-box protein 15</fullName>
    </submittedName>
</protein>
<dbReference type="GO" id="GO:0019005">
    <property type="term" value="C:SCF ubiquitin ligase complex"/>
    <property type="evidence" value="ECO:0007669"/>
    <property type="project" value="TreeGrafter"/>
</dbReference>
<dbReference type="InterPro" id="IPR036047">
    <property type="entry name" value="F-box-like_dom_sf"/>
</dbReference>
<dbReference type="OrthoDB" id="3219396at2759"/>
<comment type="caution">
    <text evidence="3">The sequence shown here is derived from an EMBL/GenBank/DDBJ whole genome shotgun (WGS) entry which is preliminary data.</text>
</comment>